<dbReference type="EMBL" id="JAMQYH010000004">
    <property type="protein sequence ID" value="KAJ1689216.1"/>
    <property type="molecule type" value="Genomic_DNA"/>
</dbReference>
<keyword evidence="2" id="KW-0808">Transferase</keyword>
<comment type="similarity">
    <text evidence="1">Belongs to the UDP-glycosyltransferase family.</text>
</comment>
<organism evidence="4 5">
    <name type="scientific">Rhynchospora breviuscula</name>
    <dbReference type="NCBI Taxonomy" id="2022672"/>
    <lineage>
        <taxon>Eukaryota</taxon>
        <taxon>Viridiplantae</taxon>
        <taxon>Streptophyta</taxon>
        <taxon>Embryophyta</taxon>
        <taxon>Tracheophyta</taxon>
        <taxon>Spermatophyta</taxon>
        <taxon>Magnoliopsida</taxon>
        <taxon>Liliopsida</taxon>
        <taxon>Poales</taxon>
        <taxon>Cyperaceae</taxon>
        <taxon>Cyperoideae</taxon>
        <taxon>Rhynchosporeae</taxon>
        <taxon>Rhynchospora</taxon>
    </lineage>
</organism>
<evidence type="ECO:0000313" key="4">
    <source>
        <dbReference type="EMBL" id="KAJ1689216.1"/>
    </source>
</evidence>
<dbReference type="FunFam" id="3.40.50.2000:FF:000047">
    <property type="entry name" value="Glycosyltransferase"/>
    <property type="match status" value="1"/>
</dbReference>
<dbReference type="Gene3D" id="3.40.50.2000">
    <property type="entry name" value="Glycogen Phosphorylase B"/>
    <property type="match status" value="2"/>
</dbReference>
<dbReference type="InterPro" id="IPR002213">
    <property type="entry name" value="UDP_glucos_trans"/>
</dbReference>
<feature type="domain" description="Glycosyltransferase N-terminal" evidence="3">
    <location>
        <begin position="16"/>
        <end position="253"/>
    </location>
</feature>
<dbReference type="InterPro" id="IPR058980">
    <property type="entry name" value="Glyco_transf_N"/>
</dbReference>
<dbReference type="GO" id="GO:0035251">
    <property type="term" value="F:UDP-glucosyltransferase activity"/>
    <property type="evidence" value="ECO:0007669"/>
    <property type="project" value="TreeGrafter"/>
</dbReference>
<evidence type="ECO:0000256" key="2">
    <source>
        <dbReference type="ARBA" id="ARBA00022679"/>
    </source>
</evidence>
<dbReference type="Pfam" id="PF00201">
    <property type="entry name" value="UDPGT"/>
    <property type="match status" value="1"/>
</dbReference>
<name>A0A9Q0HK55_9POAL</name>
<dbReference type="CDD" id="cd03784">
    <property type="entry name" value="GT1_Gtf-like"/>
    <property type="match status" value="1"/>
</dbReference>
<dbReference type="PANTHER" id="PTHR48047">
    <property type="entry name" value="GLYCOSYLTRANSFERASE"/>
    <property type="match status" value="1"/>
</dbReference>
<dbReference type="OrthoDB" id="5835829at2759"/>
<dbReference type="Pfam" id="PF26168">
    <property type="entry name" value="Glyco_transf_N"/>
    <property type="match status" value="1"/>
</dbReference>
<dbReference type="SUPFAM" id="SSF53756">
    <property type="entry name" value="UDP-Glycosyltransferase/glycogen phosphorylase"/>
    <property type="match status" value="1"/>
</dbReference>
<dbReference type="AlphaFoldDB" id="A0A9Q0HK55"/>
<sequence>MKGFTHGSQSKKPHFVLVPLLEQGHIIPMTDLAHLLASHGALVTFVTTPLNALRIDAVIQHAKESQLPIQFLPLAFDCAKAGLPEGSENLDMLRHGVQEFAALLELCFSNKDPLISYLREHETPPSCVISDEVQPWTGDVAREFGVPRLSFPGFSAFASLCRDISILHKIYDNVTDEHQPVPLPGFPHPIEVPKNKSLLNFYVPGLEKITEKMKEENSKIDGVIVNTFQEIESLYIDSYEKLTGKKVWAVGPMCLYNKGLKQTVSRGNKASIDEESCVRWLDSMEEGSVLFVNFGSLARCVPLQLMEIALGLEASRKPFIWVIKAGDKMPEIEQWLIKEKFEERVKDRGFIIKGWAPQVMILSHKAVGGFLTHCGWNSIIESICNGVTMLTWPHFGDQFFNEILVVDVLKIGIRIGVERSVVLGSEKSDEVMVKRDDVERKVLELMDEGKEGMERRIRAQKLGEMAKKAMDDGGSSHKNIELLIQVVEERAK</sequence>
<keyword evidence="5" id="KW-1185">Reference proteome</keyword>
<dbReference type="Proteomes" id="UP001151287">
    <property type="component" value="Unassembled WGS sequence"/>
</dbReference>
<evidence type="ECO:0000256" key="1">
    <source>
        <dbReference type="ARBA" id="ARBA00009995"/>
    </source>
</evidence>
<accession>A0A9Q0HK55</accession>
<evidence type="ECO:0000313" key="5">
    <source>
        <dbReference type="Proteomes" id="UP001151287"/>
    </source>
</evidence>
<dbReference type="PANTHER" id="PTHR48047:SF182">
    <property type="entry name" value="GLYCOSYLTRANSFERASE"/>
    <property type="match status" value="1"/>
</dbReference>
<protein>
    <recommendedName>
        <fullName evidence="3">Glycosyltransferase N-terminal domain-containing protein</fullName>
    </recommendedName>
</protein>
<reference evidence="4" key="1">
    <citation type="journal article" date="2022" name="Cell">
        <title>Repeat-based holocentromeres influence genome architecture and karyotype evolution.</title>
        <authorList>
            <person name="Hofstatter P.G."/>
            <person name="Thangavel G."/>
            <person name="Lux T."/>
            <person name="Neumann P."/>
            <person name="Vondrak T."/>
            <person name="Novak P."/>
            <person name="Zhang M."/>
            <person name="Costa L."/>
            <person name="Castellani M."/>
            <person name="Scott A."/>
            <person name="Toegelov H."/>
            <person name="Fuchs J."/>
            <person name="Mata-Sucre Y."/>
            <person name="Dias Y."/>
            <person name="Vanzela A.L.L."/>
            <person name="Huettel B."/>
            <person name="Almeida C.C.S."/>
            <person name="Simkova H."/>
            <person name="Souza G."/>
            <person name="Pedrosa-Harand A."/>
            <person name="Macas J."/>
            <person name="Mayer K.F.X."/>
            <person name="Houben A."/>
            <person name="Marques A."/>
        </authorList>
    </citation>
    <scope>NUCLEOTIDE SEQUENCE</scope>
    <source>
        <strain evidence="4">RhyBre1mFocal</strain>
    </source>
</reference>
<evidence type="ECO:0000259" key="3">
    <source>
        <dbReference type="Pfam" id="PF26168"/>
    </source>
</evidence>
<gene>
    <name evidence="4" type="ORF">LUZ63_013371</name>
</gene>
<comment type="caution">
    <text evidence="4">The sequence shown here is derived from an EMBL/GenBank/DDBJ whole genome shotgun (WGS) entry which is preliminary data.</text>
</comment>
<proteinExistence type="inferred from homology"/>